<evidence type="ECO:0000256" key="7">
    <source>
        <dbReference type="SAM" id="MobiDB-lite"/>
    </source>
</evidence>
<dbReference type="CDD" id="cd01612">
    <property type="entry name" value="Ubl_ATG12"/>
    <property type="match status" value="1"/>
</dbReference>
<dbReference type="InterPro" id="IPR029071">
    <property type="entry name" value="Ubiquitin-like_domsf"/>
</dbReference>
<dbReference type="GO" id="GO:0000045">
    <property type="term" value="P:autophagosome assembly"/>
    <property type="evidence" value="ECO:0007669"/>
    <property type="project" value="InterPro"/>
</dbReference>
<dbReference type="GO" id="GO:0034727">
    <property type="term" value="P:piecemeal microautophagy of the nucleus"/>
    <property type="evidence" value="ECO:0007669"/>
    <property type="project" value="TreeGrafter"/>
</dbReference>
<dbReference type="PANTHER" id="PTHR13385:SF0">
    <property type="entry name" value="UBIQUITIN-LIKE PROTEIN ATG12"/>
    <property type="match status" value="1"/>
</dbReference>
<dbReference type="GO" id="GO:0000421">
    <property type="term" value="C:autophagosome membrane"/>
    <property type="evidence" value="ECO:0007669"/>
    <property type="project" value="TreeGrafter"/>
</dbReference>
<dbReference type="GO" id="GO:0019776">
    <property type="term" value="F:Atg8-family ligase activity"/>
    <property type="evidence" value="ECO:0007669"/>
    <property type="project" value="TreeGrafter"/>
</dbReference>
<dbReference type="AlphaFoldDB" id="A0A9W4XRV2"/>
<evidence type="ECO:0000256" key="3">
    <source>
        <dbReference type="ARBA" id="ARBA00022499"/>
    </source>
</evidence>
<evidence type="ECO:0000256" key="1">
    <source>
        <dbReference type="ARBA" id="ARBA00007778"/>
    </source>
</evidence>
<dbReference type="Proteomes" id="UP001152607">
    <property type="component" value="Unassembled WGS sequence"/>
</dbReference>
<keyword evidence="5 6" id="KW-0072">Autophagy</keyword>
<comment type="subunit">
    <text evidence="6">Forms a conjugate with ATG5.</text>
</comment>
<protein>
    <recommendedName>
        <fullName evidence="2 6">Ubiquitin-like protein ATG12</fullName>
    </recommendedName>
</protein>
<dbReference type="Gene3D" id="3.10.20.90">
    <property type="entry name" value="Phosphatidylinositol 3-kinase Catalytic Subunit, Chain A, domain 1"/>
    <property type="match status" value="1"/>
</dbReference>
<keyword evidence="4 6" id="KW-0833">Ubl conjugation pathway</keyword>
<keyword evidence="6" id="KW-0813">Transport</keyword>
<keyword evidence="6" id="KW-0653">Protein transport</keyword>
<proteinExistence type="inferred from homology"/>
<dbReference type="SUPFAM" id="SSF54236">
    <property type="entry name" value="Ubiquitin-like"/>
    <property type="match status" value="1"/>
</dbReference>
<keyword evidence="3 6" id="KW-1017">Isopeptide bond</keyword>
<evidence type="ECO:0000313" key="9">
    <source>
        <dbReference type="Proteomes" id="UP001152607"/>
    </source>
</evidence>
<sequence>MSHSPPSPPEPFNLPRTTMPSNEGSRSEEFADPAATANENETEAEAEAPLTMAASVVLTNLPRDASKALDEAGRLGVEKVTIRLQPIGSAPPLKQRVFKLSASSRFEVIVRQLRKKLGVKPHESVHCYIGNVFSPGLDEGVENLWRCFKQGDELVVGYALSPSFG</sequence>
<dbReference type="GO" id="GO:0097352">
    <property type="term" value="P:autophagosome maturation"/>
    <property type="evidence" value="ECO:0007669"/>
    <property type="project" value="TreeGrafter"/>
</dbReference>
<dbReference type="GO" id="GO:0000422">
    <property type="term" value="P:autophagy of mitochondrion"/>
    <property type="evidence" value="ECO:0007669"/>
    <property type="project" value="TreeGrafter"/>
</dbReference>
<name>A0A9W4XRV2_9PLEO</name>
<dbReference type="GO" id="GO:0034274">
    <property type="term" value="C:Atg12-Atg5-Atg16 complex"/>
    <property type="evidence" value="ECO:0007669"/>
    <property type="project" value="TreeGrafter"/>
</dbReference>
<accession>A0A9W4XRV2</accession>
<feature type="region of interest" description="Disordered" evidence="7">
    <location>
        <begin position="1"/>
        <end position="49"/>
    </location>
</feature>
<keyword evidence="9" id="KW-1185">Reference proteome</keyword>
<feature type="compositionally biased region" description="Pro residues" evidence="7">
    <location>
        <begin position="1"/>
        <end position="12"/>
    </location>
</feature>
<dbReference type="OrthoDB" id="10003551at2759"/>
<dbReference type="InterPro" id="IPR007242">
    <property type="entry name" value="Atg12"/>
</dbReference>
<dbReference type="EMBL" id="CAOQHR010000002">
    <property type="protein sequence ID" value="CAI6318818.1"/>
    <property type="molecule type" value="Genomic_DNA"/>
</dbReference>
<gene>
    <name evidence="8" type="ORF">PDIGIT_LOCUS3514</name>
</gene>
<dbReference type="Pfam" id="PF04110">
    <property type="entry name" value="APG12"/>
    <property type="match status" value="1"/>
</dbReference>
<dbReference type="GO" id="GO:0034045">
    <property type="term" value="C:phagophore assembly site membrane"/>
    <property type="evidence" value="ECO:0007669"/>
    <property type="project" value="UniProtKB-SubCell"/>
</dbReference>
<dbReference type="PANTHER" id="PTHR13385">
    <property type="entry name" value="AUTOPHAGY PROTEIN 12"/>
    <property type="match status" value="1"/>
</dbReference>
<comment type="subcellular location">
    <subcellularLocation>
        <location evidence="6">Preautophagosomal structure membrane</location>
        <topology evidence="6">Peripheral membrane protein</topology>
    </subcellularLocation>
</comment>
<comment type="caution">
    <text evidence="8">The sequence shown here is derived from an EMBL/GenBank/DDBJ whole genome shotgun (WGS) entry which is preliminary data.</text>
</comment>
<keyword evidence="6" id="KW-0472">Membrane</keyword>
<dbReference type="GO" id="GO:0015031">
    <property type="term" value="P:protein transport"/>
    <property type="evidence" value="ECO:0007669"/>
    <property type="project" value="UniProtKB-KW"/>
</dbReference>
<organism evidence="8 9">
    <name type="scientific">Periconia digitata</name>
    <dbReference type="NCBI Taxonomy" id="1303443"/>
    <lineage>
        <taxon>Eukaryota</taxon>
        <taxon>Fungi</taxon>
        <taxon>Dikarya</taxon>
        <taxon>Ascomycota</taxon>
        <taxon>Pezizomycotina</taxon>
        <taxon>Dothideomycetes</taxon>
        <taxon>Pleosporomycetidae</taxon>
        <taxon>Pleosporales</taxon>
        <taxon>Massarineae</taxon>
        <taxon>Periconiaceae</taxon>
        <taxon>Periconia</taxon>
    </lineage>
</organism>
<comment type="function">
    <text evidence="6">Ubiquitin-like protein involved in cytoplasm to vacuole transport (Cvt), autophagy vesicles formation, mitophagy, and nucleophagy.</text>
</comment>
<evidence type="ECO:0000256" key="6">
    <source>
        <dbReference type="RuleBase" id="RU361201"/>
    </source>
</evidence>
<evidence type="ECO:0000256" key="5">
    <source>
        <dbReference type="ARBA" id="ARBA00023006"/>
    </source>
</evidence>
<evidence type="ECO:0000313" key="8">
    <source>
        <dbReference type="EMBL" id="CAI6318818.1"/>
    </source>
</evidence>
<reference evidence="8" key="1">
    <citation type="submission" date="2023-01" db="EMBL/GenBank/DDBJ databases">
        <authorList>
            <person name="Van Ghelder C."/>
            <person name="Rancurel C."/>
        </authorList>
    </citation>
    <scope>NUCLEOTIDE SEQUENCE</scope>
    <source>
        <strain evidence="8">CNCM I-4278</strain>
    </source>
</reference>
<comment type="similarity">
    <text evidence="1 6">Belongs to the ATG12 family.</text>
</comment>
<dbReference type="GO" id="GO:0061723">
    <property type="term" value="P:glycophagy"/>
    <property type="evidence" value="ECO:0007669"/>
    <property type="project" value="TreeGrafter"/>
</dbReference>
<evidence type="ECO:0000256" key="2">
    <source>
        <dbReference type="ARBA" id="ARBA00015875"/>
    </source>
</evidence>
<evidence type="ECO:0000256" key="4">
    <source>
        <dbReference type="ARBA" id="ARBA00022786"/>
    </source>
</evidence>
<feature type="compositionally biased region" description="Polar residues" evidence="7">
    <location>
        <begin position="15"/>
        <end position="24"/>
    </location>
</feature>